<feature type="domain" description="Oxidoreductase molybdopterin-binding" evidence="1">
    <location>
        <begin position="25"/>
        <end position="133"/>
    </location>
</feature>
<sequence length="159" mass="18037">MKIIQVLLLCSISFSIFAEKVPRQKVYIKGLVKAEKTYKMNELSTLPQIEIKIIDPYSKNQEINFKGVLLSEIFRIHASKAAKKIRVIAINDYKVEIPIELAKKEKMILAYRGDGKYLSVSNRGPARIVIPGKGILDEGSLANAGLNWVWFVKTIEFIK</sequence>
<name>A0A1Y5F701_9BACT</name>
<dbReference type="SUPFAM" id="SSF56524">
    <property type="entry name" value="Oxidoreductase molybdopterin-binding domain"/>
    <property type="match status" value="1"/>
</dbReference>
<evidence type="ECO:0000313" key="3">
    <source>
        <dbReference type="Proteomes" id="UP000196531"/>
    </source>
</evidence>
<dbReference type="Pfam" id="PF00174">
    <property type="entry name" value="Oxidored_molyb"/>
    <property type="match status" value="1"/>
</dbReference>
<reference evidence="3" key="1">
    <citation type="journal article" date="2017" name="Proc. Natl. Acad. Sci. U.S.A.">
        <title>Simulation of Deepwater Horizon oil plume reveals substrate specialization within a complex community of hydrocarbon-degraders.</title>
        <authorList>
            <person name="Hu P."/>
            <person name="Dubinsky E.A."/>
            <person name="Probst A.J."/>
            <person name="Wang J."/>
            <person name="Sieber C.M.K."/>
            <person name="Tom L.M."/>
            <person name="Gardinali P."/>
            <person name="Banfield J.F."/>
            <person name="Atlas R.M."/>
            <person name="Andersen G.L."/>
        </authorList>
    </citation>
    <scope>NUCLEOTIDE SEQUENCE [LARGE SCALE GENOMIC DNA]</scope>
</reference>
<comment type="caution">
    <text evidence="2">The sequence shown here is derived from an EMBL/GenBank/DDBJ whole genome shotgun (WGS) entry which is preliminary data.</text>
</comment>
<dbReference type="InterPro" id="IPR036374">
    <property type="entry name" value="OxRdtase_Mopterin-bd_sf"/>
</dbReference>
<proteinExistence type="predicted"/>
<gene>
    <name evidence="2" type="ORF">A9Q84_17465</name>
</gene>
<protein>
    <recommendedName>
        <fullName evidence="1">Oxidoreductase molybdopterin-binding domain-containing protein</fullName>
    </recommendedName>
</protein>
<dbReference type="Gene3D" id="3.90.420.10">
    <property type="entry name" value="Oxidoreductase, molybdopterin-binding domain"/>
    <property type="match status" value="1"/>
</dbReference>
<dbReference type="Proteomes" id="UP000196531">
    <property type="component" value="Unassembled WGS sequence"/>
</dbReference>
<dbReference type="EMBL" id="MAAO01000011">
    <property type="protein sequence ID" value="OUR94099.1"/>
    <property type="molecule type" value="Genomic_DNA"/>
</dbReference>
<dbReference type="AlphaFoldDB" id="A0A1Y5F701"/>
<organism evidence="2 3">
    <name type="scientific">Halobacteriovorax marinus</name>
    <dbReference type="NCBI Taxonomy" id="97084"/>
    <lineage>
        <taxon>Bacteria</taxon>
        <taxon>Pseudomonadati</taxon>
        <taxon>Bdellovibrionota</taxon>
        <taxon>Bacteriovoracia</taxon>
        <taxon>Bacteriovoracales</taxon>
        <taxon>Halobacteriovoraceae</taxon>
        <taxon>Halobacteriovorax</taxon>
    </lineage>
</organism>
<accession>A0A1Y5F701</accession>
<evidence type="ECO:0000313" key="2">
    <source>
        <dbReference type="EMBL" id="OUR94099.1"/>
    </source>
</evidence>
<evidence type="ECO:0000259" key="1">
    <source>
        <dbReference type="Pfam" id="PF00174"/>
    </source>
</evidence>
<dbReference type="InterPro" id="IPR000572">
    <property type="entry name" value="OxRdtase_Mopterin-bd_dom"/>
</dbReference>